<feature type="compositionally biased region" description="Basic and acidic residues" evidence="3">
    <location>
        <begin position="372"/>
        <end position="409"/>
    </location>
</feature>
<dbReference type="STRING" id="212818.A0A0D1ZN91"/>
<dbReference type="InterPro" id="IPR053246">
    <property type="entry name" value="NS_splicing_regulatory_protein"/>
</dbReference>
<feature type="compositionally biased region" description="Polar residues" evidence="3">
    <location>
        <begin position="309"/>
        <end position="331"/>
    </location>
</feature>
<evidence type="ECO:0000256" key="3">
    <source>
        <dbReference type="SAM" id="MobiDB-lite"/>
    </source>
</evidence>
<keyword evidence="2" id="KW-0175">Coiled coil</keyword>
<evidence type="ECO:0000256" key="1">
    <source>
        <dbReference type="ARBA" id="ARBA00010126"/>
    </source>
</evidence>
<dbReference type="Proteomes" id="UP000054302">
    <property type="component" value="Unassembled WGS sequence"/>
</dbReference>
<dbReference type="EMBL" id="KN847521">
    <property type="protein sequence ID" value="KIV95424.1"/>
    <property type="molecule type" value="Genomic_DNA"/>
</dbReference>
<dbReference type="AlphaFoldDB" id="A0A0D1ZN91"/>
<reference evidence="5 6" key="1">
    <citation type="submission" date="2015-01" db="EMBL/GenBank/DDBJ databases">
        <title>The Genome Sequence of Exophiala mesophila CBS40295.</title>
        <authorList>
            <consortium name="The Broad Institute Genomics Platform"/>
            <person name="Cuomo C."/>
            <person name="de Hoog S."/>
            <person name="Gorbushina A."/>
            <person name="Stielow B."/>
            <person name="Teixiera M."/>
            <person name="Abouelleil A."/>
            <person name="Chapman S.B."/>
            <person name="Priest M."/>
            <person name="Young S.K."/>
            <person name="Wortman J."/>
            <person name="Nusbaum C."/>
            <person name="Birren B."/>
        </authorList>
    </citation>
    <scope>NUCLEOTIDE SEQUENCE [LARGE SCALE GENOMIC DNA]</scope>
    <source>
        <strain evidence="5 6">CBS 40295</strain>
    </source>
</reference>
<evidence type="ECO:0000256" key="2">
    <source>
        <dbReference type="ARBA" id="ARBA00023054"/>
    </source>
</evidence>
<dbReference type="HOGENOM" id="CLU_042321_0_0_1"/>
<dbReference type="VEuPathDB" id="FungiDB:PV10_03083"/>
<comment type="similarity">
    <text evidence="1">Belongs to the NSRP1 family.</text>
</comment>
<feature type="region of interest" description="Disordered" evidence="3">
    <location>
        <begin position="297"/>
        <end position="409"/>
    </location>
</feature>
<feature type="compositionally biased region" description="Basic and acidic residues" evidence="3">
    <location>
        <begin position="229"/>
        <end position="242"/>
    </location>
</feature>
<dbReference type="RefSeq" id="XP_016226998.1">
    <property type="nucleotide sequence ID" value="XM_016367480.1"/>
</dbReference>
<proteinExistence type="inferred from homology"/>
<dbReference type="OMA" id="MSKPLAF"/>
<dbReference type="GeneID" id="27320928"/>
<dbReference type="PANTHER" id="PTHR47845">
    <property type="entry name" value="NUCLEAR SPECKLE SPLICING REGULATORY PROTEIN 1 HOMOLOG"/>
    <property type="match status" value="1"/>
</dbReference>
<sequence>MPALAFGLNAAKTQPRISKPAQKRKAVFDQDDDASESEDAPPPPAYGAKKPSKPLRPLNPFDDDDEDAQKASQSPKKSPKLSLHGNTSNGPASDKYTNLSALRSAKLHDQQASQIDKSVYDYDAAYDTFHVPKQKKVTTDGDSKPKYMTALMESSDVRKRDQLRAREKLLQRERDAEGDEFADKEKFVTQAYKKQQEEVKIMEAEEKKREEEEEERRRKGGGMTAFHKRMLEKDEERMRLIAEAEEAAAQRNARGEDDAGVQMEEERSEAKIAQDLIEKGAHIIVNDDGEVVDKRQLLSAGLNTAPKKPSNQQATTTSQESGRPQEYWRSSKTQDARSAQRERQSRMMERQIEEMAEKEKQAQLAEQQQQQDKSKSKVTEADKMGARERFLQRKKEREEEAKRKKETGG</sequence>
<gene>
    <name evidence="5" type="ORF">PV10_03083</name>
</gene>
<organism evidence="5 6">
    <name type="scientific">Exophiala mesophila</name>
    <name type="common">Black yeast-like fungus</name>
    <dbReference type="NCBI Taxonomy" id="212818"/>
    <lineage>
        <taxon>Eukaryota</taxon>
        <taxon>Fungi</taxon>
        <taxon>Dikarya</taxon>
        <taxon>Ascomycota</taxon>
        <taxon>Pezizomycotina</taxon>
        <taxon>Eurotiomycetes</taxon>
        <taxon>Chaetothyriomycetidae</taxon>
        <taxon>Chaetothyriales</taxon>
        <taxon>Herpotrichiellaceae</taxon>
        <taxon>Exophiala</taxon>
    </lineage>
</organism>
<feature type="compositionally biased region" description="Polar residues" evidence="3">
    <location>
        <begin position="84"/>
        <end position="97"/>
    </location>
</feature>
<accession>A0A0D1ZN91</accession>
<evidence type="ECO:0000259" key="4">
    <source>
        <dbReference type="Pfam" id="PF09745"/>
    </source>
</evidence>
<name>A0A0D1ZN91_EXOME</name>
<evidence type="ECO:0000313" key="6">
    <source>
        <dbReference type="Proteomes" id="UP000054302"/>
    </source>
</evidence>
<feature type="compositionally biased region" description="Acidic residues" evidence="3">
    <location>
        <begin position="29"/>
        <end position="39"/>
    </location>
</feature>
<protein>
    <recommendedName>
        <fullName evidence="4">Nuclear speckle splicing regulatory protein 1 N-terminal domain-containing protein</fullName>
    </recommendedName>
</protein>
<feature type="compositionally biased region" description="Low complexity" evidence="3">
    <location>
        <begin position="362"/>
        <end position="371"/>
    </location>
</feature>
<dbReference type="InterPro" id="IPR018612">
    <property type="entry name" value="NSRP1_N"/>
</dbReference>
<keyword evidence="6" id="KW-1185">Reference proteome</keyword>
<dbReference type="PANTHER" id="PTHR47845:SF1">
    <property type="entry name" value="NUCLEAR SPECKLE SPLICING REGULATORY PROTEIN 1 HOMOLOG"/>
    <property type="match status" value="1"/>
</dbReference>
<dbReference type="GO" id="GO:0000381">
    <property type="term" value="P:regulation of alternative mRNA splicing, via spliceosome"/>
    <property type="evidence" value="ECO:0007669"/>
    <property type="project" value="InterPro"/>
</dbReference>
<dbReference type="OrthoDB" id="446635at2759"/>
<feature type="compositionally biased region" description="Basic and acidic residues" evidence="3">
    <location>
        <begin position="332"/>
        <end position="361"/>
    </location>
</feature>
<feature type="region of interest" description="Disordered" evidence="3">
    <location>
        <begin position="203"/>
        <end position="267"/>
    </location>
</feature>
<evidence type="ECO:0000313" key="5">
    <source>
        <dbReference type="EMBL" id="KIV95424.1"/>
    </source>
</evidence>
<dbReference type="Pfam" id="PF09745">
    <property type="entry name" value="NSRP1_N"/>
    <property type="match status" value="1"/>
</dbReference>
<feature type="region of interest" description="Disordered" evidence="3">
    <location>
        <begin position="1"/>
        <end position="97"/>
    </location>
</feature>
<feature type="domain" description="Nuclear speckle splicing regulatory protein 1 N-terminal" evidence="4">
    <location>
        <begin position="106"/>
        <end position="219"/>
    </location>
</feature>
<feature type="compositionally biased region" description="Low complexity" evidence="3">
    <location>
        <begin position="70"/>
        <end position="83"/>
    </location>
</feature>